<dbReference type="AlphaFoldDB" id="A0A0F9TAJ8"/>
<comment type="caution">
    <text evidence="1">The sequence shown here is derived from an EMBL/GenBank/DDBJ whole genome shotgun (WGS) entry which is preliminary data.</text>
</comment>
<evidence type="ECO:0000313" key="1">
    <source>
        <dbReference type="EMBL" id="KKN78245.1"/>
    </source>
</evidence>
<accession>A0A0F9TAJ8</accession>
<sequence>MFSGGHSYWTTVPPFSWNTRWKPEAIDDPLTSVLRDGARRLLAEAIEAEAEAFLAAMQDERLADGPLRHPARLHRRLWAGRGRSAMGR</sequence>
<name>A0A0F9TAJ8_9ZZZZ</name>
<gene>
    <name evidence="1" type="ORF">LCGC14_0352450</name>
</gene>
<organism evidence="1">
    <name type="scientific">marine sediment metagenome</name>
    <dbReference type="NCBI Taxonomy" id="412755"/>
    <lineage>
        <taxon>unclassified sequences</taxon>
        <taxon>metagenomes</taxon>
        <taxon>ecological metagenomes</taxon>
    </lineage>
</organism>
<dbReference type="EMBL" id="LAZR01000266">
    <property type="protein sequence ID" value="KKN78245.1"/>
    <property type="molecule type" value="Genomic_DNA"/>
</dbReference>
<proteinExistence type="predicted"/>
<protein>
    <submittedName>
        <fullName evidence="1">Uncharacterized protein</fullName>
    </submittedName>
</protein>
<reference evidence="1" key="1">
    <citation type="journal article" date="2015" name="Nature">
        <title>Complex archaea that bridge the gap between prokaryotes and eukaryotes.</title>
        <authorList>
            <person name="Spang A."/>
            <person name="Saw J.H."/>
            <person name="Jorgensen S.L."/>
            <person name="Zaremba-Niedzwiedzka K."/>
            <person name="Martijn J."/>
            <person name="Lind A.E."/>
            <person name="van Eijk R."/>
            <person name="Schleper C."/>
            <person name="Guy L."/>
            <person name="Ettema T.J."/>
        </authorList>
    </citation>
    <scope>NUCLEOTIDE SEQUENCE</scope>
</reference>